<dbReference type="InterPro" id="IPR050465">
    <property type="entry name" value="UPF0194_transport"/>
</dbReference>
<dbReference type="Gene3D" id="2.40.50.100">
    <property type="match status" value="1"/>
</dbReference>
<dbReference type="RefSeq" id="WP_232527628.1">
    <property type="nucleotide sequence ID" value="NZ_CAUQLY010000099.1"/>
</dbReference>
<reference evidence="4 5" key="1">
    <citation type="submission" date="2023-01" db="EMBL/GenBank/DDBJ databases">
        <title>Effects of deletion of Siderophore biosynthase gene in Pseudomonas fragi on quorum sensing and spoliage ability.</title>
        <authorList>
            <person name="Cui F."/>
            <person name="Wang D."/>
            <person name="Liu J."/>
            <person name="Wang Q."/>
            <person name="Li T."/>
            <person name="Li J."/>
        </authorList>
    </citation>
    <scope>NUCLEOTIDE SEQUENCE [LARGE SCALE GENOMIC DNA]</scope>
    <source>
        <strain evidence="4 5">MS-10</strain>
    </source>
</reference>
<protein>
    <submittedName>
        <fullName evidence="4">HlyD family efflux transporter periplasmic adaptor subunit</fullName>
    </submittedName>
</protein>
<evidence type="ECO:0000313" key="5">
    <source>
        <dbReference type="Proteomes" id="UP001212337"/>
    </source>
</evidence>
<organism evidence="4 5">
    <name type="scientific">Pseudomonas fragi</name>
    <dbReference type="NCBI Taxonomy" id="296"/>
    <lineage>
        <taxon>Bacteria</taxon>
        <taxon>Pseudomonadati</taxon>
        <taxon>Pseudomonadota</taxon>
        <taxon>Gammaproteobacteria</taxon>
        <taxon>Pseudomonadales</taxon>
        <taxon>Pseudomonadaceae</taxon>
        <taxon>Pseudomonas</taxon>
    </lineage>
</organism>
<evidence type="ECO:0000313" key="4">
    <source>
        <dbReference type="EMBL" id="MDA7020777.1"/>
    </source>
</evidence>
<dbReference type="SUPFAM" id="SSF111369">
    <property type="entry name" value="HlyD-like secretion proteins"/>
    <property type="match status" value="1"/>
</dbReference>
<proteinExistence type="predicted"/>
<dbReference type="Proteomes" id="UP001212337">
    <property type="component" value="Unassembled WGS sequence"/>
</dbReference>
<keyword evidence="2 3" id="KW-0175">Coiled coil</keyword>
<dbReference type="EMBL" id="JAQJVI010000002">
    <property type="protein sequence ID" value="MDA7020777.1"/>
    <property type="molecule type" value="Genomic_DNA"/>
</dbReference>
<dbReference type="Gene3D" id="2.40.420.20">
    <property type="match status" value="1"/>
</dbReference>
<evidence type="ECO:0000256" key="2">
    <source>
        <dbReference type="ARBA" id="ARBA00023054"/>
    </source>
</evidence>
<comment type="caution">
    <text evidence="4">The sequence shown here is derived from an EMBL/GenBank/DDBJ whole genome shotgun (WGS) entry which is preliminary data.</text>
</comment>
<accession>A0ABT4WLF2</accession>
<name>A0ABT4WLF2_PSEFR</name>
<evidence type="ECO:0000256" key="3">
    <source>
        <dbReference type="SAM" id="Coils"/>
    </source>
</evidence>
<feature type="coiled-coil region" evidence="3">
    <location>
        <begin position="111"/>
        <end position="169"/>
    </location>
</feature>
<keyword evidence="5" id="KW-1185">Reference proteome</keyword>
<dbReference type="PANTHER" id="PTHR32347">
    <property type="entry name" value="EFFLUX SYSTEM COMPONENT YKNX-RELATED"/>
    <property type="match status" value="1"/>
</dbReference>
<comment type="subcellular location">
    <subcellularLocation>
        <location evidence="1">Cell envelope</location>
    </subcellularLocation>
</comment>
<evidence type="ECO:0000256" key="1">
    <source>
        <dbReference type="ARBA" id="ARBA00004196"/>
    </source>
</evidence>
<sequence>MLVLSLILVFIVPEAPHGTDSWVAVNSRNLEHEIGLVGKVEPVETAILTAPFEGFALDNNLSPGMYVEEGQALLTLDTRLQEVKVRDALASKLKAQQTAAAFRVWDTGSGVRQARQALRLAELAMQRLDLELAQVKTLYQSGIVSRNERDTLKQQRDQQLLEVTSAKAQLKDMLAVGKGEGKVIADMEYQNASIAHERLNTMLEQKTIHAPFPGVVLSIGAPQSSGGEPGSLHKGASLAQGQQILKLANISGLKVVTQVLESDVNKFSLNQPVAIHGEGFSVPNLNGYVSAISQLAVPDDSSSSARFPITITVNDPEDGDLKKVRLGMSAHMTIVTYSNENSLVIPHGAVEKEGDAYVIQYRERLDAPVVRREVTIGQSTVEGVEVFGLDPGFVRVKADPR</sequence>
<gene>
    <name evidence="4" type="ORF">PI499_02615</name>
</gene>
<dbReference type="Gene3D" id="1.10.287.470">
    <property type="entry name" value="Helix hairpin bin"/>
    <property type="match status" value="1"/>
</dbReference>